<protein>
    <recommendedName>
        <fullName evidence="2">SMP-30/Gluconolactonase/LRE-like region domain-containing protein</fullName>
    </recommendedName>
</protein>
<dbReference type="AlphaFoldDB" id="X0UPF5"/>
<comment type="caution">
    <text evidence="1">The sequence shown here is derived from an EMBL/GenBank/DDBJ whole genome shotgun (WGS) entry which is preliminary data.</text>
</comment>
<sequence>MYLKAAFLIIILFQSVTLAVTTSIWRDVSQSDFDKGELRSTSTTSKDELILGPSFKLLYDSAQLYIWSLVIDGKSRIYAGSGNNGGIYKIEDGKGYLLYDSPEIAIHSLALDKKGNIYAGSSPRGIIYKVKGDGSAQVFCDL</sequence>
<feature type="non-terminal residue" evidence="1">
    <location>
        <position position="142"/>
    </location>
</feature>
<dbReference type="EMBL" id="BARS01022518">
    <property type="protein sequence ID" value="GAG01157.1"/>
    <property type="molecule type" value="Genomic_DNA"/>
</dbReference>
<evidence type="ECO:0000313" key="1">
    <source>
        <dbReference type="EMBL" id="GAG01157.1"/>
    </source>
</evidence>
<organism evidence="1">
    <name type="scientific">marine sediment metagenome</name>
    <dbReference type="NCBI Taxonomy" id="412755"/>
    <lineage>
        <taxon>unclassified sequences</taxon>
        <taxon>metagenomes</taxon>
        <taxon>ecological metagenomes</taxon>
    </lineage>
</organism>
<dbReference type="Gene3D" id="2.130.10.10">
    <property type="entry name" value="YVTN repeat-like/Quinoprotein amine dehydrogenase"/>
    <property type="match status" value="1"/>
</dbReference>
<dbReference type="InterPro" id="IPR015943">
    <property type="entry name" value="WD40/YVTN_repeat-like_dom_sf"/>
</dbReference>
<reference evidence="1" key="1">
    <citation type="journal article" date="2014" name="Front. Microbiol.">
        <title>High frequency of phylogenetically diverse reductive dehalogenase-homologous genes in deep subseafloor sedimentary metagenomes.</title>
        <authorList>
            <person name="Kawai M."/>
            <person name="Futagami T."/>
            <person name="Toyoda A."/>
            <person name="Takaki Y."/>
            <person name="Nishi S."/>
            <person name="Hori S."/>
            <person name="Arai W."/>
            <person name="Tsubouchi T."/>
            <person name="Morono Y."/>
            <person name="Uchiyama I."/>
            <person name="Ito T."/>
            <person name="Fujiyama A."/>
            <person name="Inagaki F."/>
            <person name="Takami H."/>
        </authorList>
    </citation>
    <scope>NUCLEOTIDE SEQUENCE</scope>
    <source>
        <strain evidence="1">Expedition CK06-06</strain>
    </source>
</reference>
<evidence type="ECO:0008006" key="2">
    <source>
        <dbReference type="Google" id="ProtNLM"/>
    </source>
</evidence>
<name>X0UPF5_9ZZZZ</name>
<accession>X0UPF5</accession>
<dbReference type="SUPFAM" id="SSF63829">
    <property type="entry name" value="Calcium-dependent phosphotriesterase"/>
    <property type="match status" value="1"/>
</dbReference>
<gene>
    <name evidence="1" type="ORF">S01H1_35997</name>
</gene>
<proteinExistence type="predicted"/>